<gene>
    <name evidence="1" type="ORF">AALO_G00220680</name>
</gene>
<evidence type="ECO:0000313" key="2">
    <source>
        <dbReference type="Proteomes" id="UP000823561"/>
    </source>
</evidence>
<protein>
    <submittedName>
        <fullName evidence="1">Uncharacterized protein</fullName>
    </submittedName>
</protein>
<sequence length="69" mass="7980">MLHDIINIKACALLQKSNSKKFKTNDKCLCICSLHCERPSVHWKNLTCHFHTQKRNNKKSCHCENLSGV</sequence>
<organism evidence="1 2">
    <name type="scientific">Alosa alosa</name>
    <name type="common">allis shad</name>
    <dbReference type="NCBI Taxonomy" id="278164"/>
    <lineage>
        <taxon>Eukaryota</taxon>
        <taxon>Metazoa</taxon>
        <taxon>Chordata</taxon>
        <taxon>Craniata</taxon>
        <taxon>Vertebrata</taxon>
        <taxon>Euteleostomi</taxon>
        <taxon>Actinopterygii</taxon>
        <taxon>Neopterygii</taxon>
        <taxon>Teleostei</taxon>
        <taxon>Clupei</taxon>
        <taxon>Clupeiformes</taxon>
        <taxon>Clupeoidei</taxon>
        <taxon>Clupeidae</taxon>
        <taxon>Alosa</taxon>
    </lineage>
</organism>
<accession>A0AAV6FX74</accession>
<dbReference type="EMBL" id="JADWDJ010000017">
    <property type="protein sequence ID" value="KAG5267345.1"/>
    <property type="molecule type" value="Genomic_DNA"/>
</dbReference>
<dbReference type="AlphaFoldDB" id="A0AAV6FX74"/>
<reference evidence="1 2" key="1">
    <citation type="submission" date="2020-10" db="EMBL/GenBank/DDBJ databases">
        <title>Chromosome-scale genome assembly of the Allis shad, Alosa alosa.</title>
        <authorList>
            <person name="Margot Z."/>
            <person name="Christophe K."/>
            <person name="Cabau C."/>
            <person name="Louis A."/>
            <person name="Berthelot C."/>
            <person name="Parey E."/>
            <person name="Roest Crollius H."/>
            <person name="Montfort J."/>
            <person name="Robinson-Rechavi M."/>
            <person name="Bucao C."/>
            <person name="Bouchez O."/>
            <person name="Gislard M."/>
            <person name="Lluch J."/>
            <person name="Milhes M."/>
            <person name="Lampietro C."/>
            <person name="Lopez Roques C."/>
            <person name="Donnadieu C."/>
            <person name="Braasch I."/>
            <person name="Desvignes T."/>
            <person name="Postlethwait J."/>
            <person name="Bobe J."/>
            <person name="Guiguen Y."/>
        </authorList>
    </citation>
    <scope>NUCLEOTIDE SEQUENCE [LARGE SCALE GENOMIC DNA]</scope>
    <source>
        <strain evidence="1">M-15738</strain>
        <tissue evidence="1">Blood</tissue>
    </source>
</reference>
<evidence type="ECO:0000313" key="1">
    <source>
        <dbReference type="EMBL" id="KAG5267345.1"/>
    </source>
</evidence>
<name>A0AAV6FX74_9TELE</name>
<dbReference type="Proteomes" id="UP000823561">
    <property type="component" value="Chromosome 17"/>
</dbReference>
<keyword evidence="2" id="KW-1185">Reference proteome</keyword>
<comment type="caution">
    <text evidence="1">The sequence shown here is derived from an EMBL/GenBank/DDBJ whole genome shotgun (WGS) entry which is preliminary data.</text>
</comment>
<proteinExistence type="predicted"/>